<dbReference type="EMBL" id="CADCVC010000048">
    <property type="protein sequence ID" value="CAA9430986.1"/>
    <property type="molecule type" value="Genomic_DNA"/>
</dbReference>
<dbReference type="AlphaFoldDB" id="A0A6J4Q587"/>
<protein>
    <submittedName>
        <fullName evidence="1">Uncharacterized protein</fullName>
    </submittedName>
</protein>
<accession>A0A6J4Q587</accession>
<organism evidence="1">
    <name type="scientific">uncultured Rubrobacteraceae bacterium</name>
    <dbReference type="NCBI Taxonomy" id="349277"/>
    <lineage>
        <taxon>Bacteria</taxon>
        <taxon>Bacillati</taxon>
        <taxon>Actinomycetota</taxon>
        <taxon>Rubrobacteria</taxon>
        <taxon>Rubrobacterales</taxon>
        <taxon>Rubrobacteraceae</taxon>
        <taxon>environmental samples</taxon>
    </lineage>
</organism>
<sequence length="65" mass="7184">MRHRLKSEPLDGEGMRRRVEAALGKAELGEELTRKELMIVQWVTKPGGCRACSTMVRVSRSGGGD</sequence>
<gene>
    <name evidence="1" type="ORF">AVDCRST_MAG80-576</name>
</gene>
<name>A0A6J4Q587_9ACTN</name>
<reference evidence="1" key="1">
    <citation type="submission" date="2020-02" db="EMBL/GenBank/DDBJ databases">
        <authorList>
            <person name="Meier V. D."/>
        </authorList>
    </citation>
    <scope>NUCLEOTIDE SEQUENCE</scope>
    <source>
        <strain evidence="1">AVDCRST_MAG80</strain>
    </source>
</reference>
<proteinExistence type="predicted"/>
<evidence type="ECO:0000313" key="1">
    <source>
        <dbReference type="EMBL" id="CAA9430986.1"/>
    </source>
</evidence>